<dbReference type="InterPro" id="IPR025751">
    <property type="entry name" value="RsbRD_N_dom"/>
</dbReference>
<accession>A0A327ZBY7</accession>
<name>A0A327ZBY7_9ACTN</name>
<dbReference type="Proteomes" id="UP000249341">
    <property type="component" value="Unassembled WGS sequence"/>
</dbReference>
<evidence type="ECO:0000313" key="3">
    <source>
        <dbReference type="EMBL" id="RAK35579.1"/>
    </source>
</evidence>
<dbReference type="Gene3D" id="1.10.10.2840">
    <property type="entry name" value="PucR C-terminal helix-turn-helix domain"/>
    <property type="match status" value="1"/>
</dbReference>
<feature type="domain" description="PucR C-terminal helix-turn-helix" evidence="1">
    <location>
        <begin position="327"/>
        <end position="375"/>
    </location>
</feature>
<protein>
    <submittedName>
        <fullName evidence="3">PucR-like helix-turn-helix protein</fullName>
    </submittedName>
</protein>
<dbReference type="InterPro" id="IPR025736">
    <property type="entry name" value="PucR_C-HTH_dom"/>
</dbReference>
<proteinExistence type="predicted"/>
<keyword evidence="4" id="KW-1185">Reference proteome</keyword>
<dbReference type="InterPro" id="IPR042070">
    <property type="entry name" value="PucR_C-HTH_sf"/>
</dbReference>
<dbReference type="EMBL" id="QLMJ01000009">
    <property type="protein sequence ID" value="RAK35579.1"/>
    <property type="molecule type" value="Genomic_DNA"/>
</dbReference>
<dbReference type="Pfam" id="PF13556">
    <property type="entry name" value="HTH_30"/>
    <property type="match status" value="1"/>
</dbReference>
<comment type="caution">
    <text evidence="3">The sequence shown here is derived from an EMBL/GenBank/DDBJ whole genome shotgun (WGS) entry which is preliminary data.</text>
</comment>
<reference evidence="3 4" key="1">
    <citation type="submission" date="2018-06" db="EMBL/GenBank/DDBJ databases">
        <title>Genomic Encyclopedia of Type Strains, Phase III (KMG-III): the genomes of soil and plant-associated and newly described type strains.</title>
        <authorList>
            <person name="Whitman W."/>
        </authorList>
    </citation>
    <scope>NUCLEOTIDE SEQUENCE [LARGE SCALE GENOMIC DNA]</scope>
    <source>
        <strain evidence="3 4">CGMCC 4.7090</strain>
    </source>
</reference>
<gene>
    <name evidence="3" type="ORF">B0I29_10952</name>
</gene>
<dbReference type="Pfam" id="PF14361">
    <property type="entry name" value="RsbRD_N"/>
    <property type="match status" value="1"/>
</dbReference>
<evidence type="ECO:0000259" key="1">
    <source>
        <dbReference type="Pfam" id="PF13556"/>
    </source>
</evidence>
<evidence type="ECO:0000259" key="2">
    <source>
        <dbReference type="Pfam" id="PF14361"/>
    </source>
</evidence>
<organism evidence="3 4">
    <name type="scientific">Actinoplanes lutulentus</name>
    <dbReference type="NCBI Taxonomy" id="1287878"/>
    <lineage>
        <taxon>Bacteria</taxon>
        <taxon>Bacillati</taxon>
        <taxon>Actinomycetota</taxon>
        <taxon>Actinomycetes</taxon>
        <taxon>Micromonosporales</taxon>
        <taxon>Micromonosporaceae</taxon>
        <taxon>Actinoplanes</taxon>
    </lineage>
</organism>
<feature type="domain" description="RsbT co-antagonist protein RsbRD N-terminal" evidence="2">
    <location>
        <begin position="40"/>
        <end position="165"/>
    </location>
</feature>
<sequence length="386" mass="41081">MERTTWFRIDVVGHHNDGMNPSDGWTAVVDLIERVMGDEDLLPSVIAGVRATVPQVAVLPPSDIAGHTRALLTAATRALAARRGPTEAELSFVEELGVTRAGQGVPIEAVLGAIHVAERAIWARAREVARSEGVGADRLLDVRELYDDWADAVRNRLIMAHRVAKAGAEPRPGGRDAAILRRLLQGGSAAALAVAEAGLPVGGGLWVLVARPGFDERPLRDQPPVVCAVVDDLFVGVLSRSPGGVRATAGVAGPSEPDKLAPVQRLAVAALTAAESTGRTGLVHIADVAWQAALTERADLAAVLLERHLRAWAALGPNAEPVAYAVLAWLESDRDVTVAGSRLFVHPNTVRNRVRRFTEVTGIDPAGTFGATNAWWLCRTWLREAT</sequence>
<dbReference type="AlphaFoldDB" id="A0A327ZBY7"/>
<evidence type="ECO:0000313" key="4">
    <source>
        <dbReference type="Proteomes" id="UP000249341"/>
    </source>
</evidence>